<proteinExistence type="predicted"/>
<dbReference type="EMBL" id="MLCF01000144">
    <property type="protein sequence ID" value="OIV35586.1"/>
    <property type="molecule type" value="Genomic_DNA"/>
</dbReference>
<evidence type="ECO:0000313" key="4">
    <source>
        <dbReference type="Proteomes" id="UP000243342"/>
    </source>
</evidence>
<feature type="transmembrane region" description="Helical" evidence="1">
    <location>
        <begin position="151"/>
        <end position="172"/>
    </location>
</feature>
<feature type="transmembrane region" description="Helical" evidence="1">
    <location>
        <begin position="111"/>
        <end position="131"/>
    </location>
</feature>
<dbReference type="OrthoDB" id="4174975at2"/>
<feature type="transmembrane region" description="Helical" evidence="1">
    <location>
        <begin position="34"/>
        <end position="51"/>
    </location>
</feature>
<evidence type="ECO:0000313" key="3">
    <source>
        <dbReference type="EMBL" id="OIV35586.1"/>
    </source>
</evidence>
<dbReference type="Proteomes" id="UP000243342">
    <property type="component" value="Unassembled WGS sequence"/>
</dbReference>
<reference evidence="3 4" key="1">
    <citation type="submission" date="2016-10" db="EMBL/GenBank/DDBJ databases">
        <title>Genome sequence of Streptomyces gilvigriseus MUSC 26.</title>
        <authorList>
            <person name="Lee L.-H."/>
            <person name="Ser H.-L."/>
        </authorList>
    </citation>
    <scope>NUCLEOTIDE SEQUENCE [LARGE SCALE GENOMIC DNA]</scope>
    <source>
        <strain evidence="3 4">MUSC 26</strain>
    </source>
</reference>
<keyword evidence="1" id="KW-0472">Membrane</keyword>
<keyword evidence="1" id="KW-1133">Transmembrane helix</keyword>
<dbReference type="AlphaFoldDB" id="A0A1J7C7G2"/>
<sequence>MQPTPPQQPFAPQPLPPGYPVRAVPGVPGGMSKAVLAGLLASGVLSAVNVLTMHPHMYTADGAYSVRVQAFTGITGMVPMACIVLFLVWFHQVRNVAEYLAPGLQRRRPGWAIGAWFIPVANLWMPLQVAHDIHAAAHGTRQGPGRGIVNSWWAAWLASVVMGWALGITMVVQMVRAMVQLAHAHAMDDPQLVQDYLMRSIAPPTGLAVAVGAVELAAAGLAAFAVHRITADLGGAMARVQAAQPQAPGAMPPPPPWGQA</sequence>
<gene>
    <name evidence="3" type="ORF">BIV57_20925</name>
</gene>
<name>A0A1J7C7G2_9ACTN</name>
<keyword evidence="4" id="KW-1185">Reference proteome</keyword>
<feature type="transmembrane region" description="Helical" evidence="1">
    <location>
        <begin position="71"/>
        <end position="90"/>
    </location>
</feature>
<dbReference type="RefSeq" id="WP_071658481.1">
    <property type="nucleotide sequence ID" value="NZ_MLCF01000144.1"/>
</dbReference>
<dbReference type="Pfam" id="PF14219">
    <property type="entry name" value="DUF4328"/>
    <property type="match status" value="1"/>
</dbReference>
<accession>A0A1J7C7G2</accession>
<comment type="caution">
    <text evidence="3">The sequence shown here is derived from an EMBL/GenBank/DDBJ whole genome shotgun (WGS) entry which is preliminary data.</text>
</comment>
<keyword evidence="1" id="KW-0812">Transmembrane</keyword>
<feature type="domain" description="DUF4328" evidence="2">
    <location>
        <begin position="66"/>
        <end position="231"/>
    </location>
</feature>
<dbReference type="STRING" id="1428644.BIV57_20925"/>
<organism evidence="3 4">
    <name type="scientific">Mangrovactinospora gilvigrisea</name>
    <dbReference type="NCBI Taxonomy" id="1428644"/>
    <lineage>
        <taxon>Bacteria</taxon>
        <taxon>Bacillati</taxon>
        <taxon>Actinomycetota</taxon>
        <taxon>Actinomycetes</taxon>
        <taxon>Kitasatosporales</taxon>
        <taxon>Streptomycetaceae</taxon>
        <taxon>Mangrovactinospora</taxon>
    </lineage>
</organism>
<evidence type="ECO:0000259" key="2">
    <source>
        <dbReference type="Pfam" id="PF14219"/>
    </source>
</evidence>
<protein>
    <recommendedName>
        <fullName evidence="2">DUF4328 domain-containing protein</fullName>
    </recommendedName>
</protein>
<evidence type="ECO:0000256" key="1">
    <source>
        <dbReference type="SAM" id="Phobius"/>
    </source>
</evidence>
<dbReference type="InterPro" id="IPR025565">
    <property type="entry name" value="DUF4328"/>
</dbReference>